<feature type="transmembrane region" description="Helical" evidence="4">
    <location>
        <begin position="69"/>
        <end position="94"/>
    </location>
</feature>
<accession>A0A5E7FZ08</accession>
<feature type="domain" description="Major facilitator superfamily (MFS) profile" evidence="5">
    <location>
        <begin position="1"/>
        <end position="134"/>
    </location>
</feature>
<evidence type="ECO:0000313" key="6">
    <source>
        <dbReference type="EMBL" id="VVO44649.1"/>
    </source>
</evidence>
<dbReference type="Pfam" id="PF07690">
    <property type="entry name" value="MFS_1"/>
    <property type="match status" value="1"/>
</dbReference>
<dbReference type="EMBL" id="CABVHU010000030">
    <property type="protein sequence ID" value="VVO44649.1"/>
    <property type="molecule type" value="Genomic_DNA"/>
</dbReference>
<dbReference type="Gene3D" id="1.20.1250.20">
    <property type="entry name" value="MFS general substrate transporter like domains"/>
    <property type="match status" value="1"/>
</dbReference>
<feature type="transmembrane region" description="Helical" evidence="4">
    <location>
        <begin position="106"/>
        <end position="126"/>
    </location>
</feature>
<keyword evidence="2 4" id="KW-1133">Transmembrane helix</keyword>
<feature type="transmembrane region" description="Helical" evidence="4">
    <location>
        <begin position="38"/>
        <end position="57"/>
    </location>
</feature>
<evidence type="ECO:0000256" key="2">
    <source>
        <dbReference type="ARBA" id="ARBA00022989"/>
    </source>
</evidence>
<dbReference type="SUPFAM" id="SSF103473">
    <property type="entry name" value="MFS general substrate transporter"/>
    <property type="match status" value="1"/>
</dbReference>
<dbReference type="PROSITE" id="PS50850">
    <property type="entry name" value="MFS"/>
    <property type="match status" value="1"/>
</dbReference>
<keyword evidence="1 4" id="KW-0812">Transmembrane</keyword>
<dbReference type="AlphaFoldDB" id="A0A5E7FZ08"/>
<protein>
    <recommendedName>
        <fullName evidence="5">Major facilitator superfamily (MFS) profile domain-containing protein</fullName>
    </recommendedName>
</protein>
<keyword evidence="3 4" id="KW-0472">Membrane</keyword>
<evidence type="ECO:0000313" key="7">
    <source>
        <dbReference type="Proteomes" id="UP000409037"/>
    </source>
</evidence>
<name>A0A5E7FZ08_PSEFL</name>
<dbReference type="OrthoDB" id="9781156at2"/>
<proteinExistence type="predicted"/>
<dbReference type="Proteomes" id="UP000409037">
    <property type="component" value="Unassembled WGS sequence"/>
</dbReference>
<sequence>MISAGWSTEKARNRAMLIMAALVLPIGFSSYIDNMWVMVGLLSLAAAAHQGWSANLFTTVADNFPRSQVASVMGIGGTAGSVGGMIFPLIVGIVLEHYKALENLTLGYNLIFIVCASSYLTAWIIMRLMANRGAPLLQQPLKS</sequence>
<feature type="transmembrane region" description="Helical" evidence="4">
    <location>
        <begin position="15"/>
        <end position="32"/>
    </location>
</feature>
<evidence type="ECO:0000256" key="3">
    <source>
        <dbReference type="ARBA" id="ARBA00023136"/>
    </source>
</evidence>
<reference evidence="6 7" key="1">
    <citation type="submission" date="2019-09" db="EMBL/GenBank/DDBJ databases">
        <authorList>
            <person name="Chandra G."/>
            <person name="Truman W A."/>
        </authorList>
    </citation>
    <scope>NUCLEOTIDE SEQUENCE [LARGE SCALE GENOMIC DNA]</scope>
    <source>
        <strain evidence="6">PS833</strain>
    </source>
</reference>
<dbReference type="GO" id="GO:0022857">
    <property type="term" value="F:transmembrane transporter activity"/>
    <property type="evidence" value="ECO:0007669"/>
    <property type="project" value="InterPro"/>
</dbReference>
<dbReference type="InterPro" id="IPR020846">
    <property type="entry name" value="MFS_dom"/>
</dbReference>
<dbReference type="InterPro" id="IPR036259">
    <property type="entry name" value="MFS_trans_sf"/>
</dbReference>
<evidence type="ECO:0000256" key="1">
    <source>
        <dbReference type="ARBA" id="ARBA00022692"/>
    </source>
</evidence>
<evidence type="ECO:0000256" key="4">
    <source>
        <dbReference type="SAM" id="Phobius"/>
    </source>
</evidence>
<organism evidence="6 7">
    <name type="scientific">Pseudomonas fluorescens</name>
    <dbReference type="NCBI Taxonomy" id="294"/>
    <lineage>
        <taxon>Bacteria</taxon>
        <taxon>Pseudomonadati</taxon>
        <taxon>Pseudomonadota</taxon>
        <taxon>Gammaproteobacteria</taxon>
        <taxon>Pseudomonadales</taxon>
        <taxon>Pseudomonadaceae</taxon>
        <taxon>Pseudomonas</taxon>
    </lineage>
</organism>
<gene>
    <name evidence="6" type="ORF">PS833_06456</name>
</gene>
<evidence type="ECO:0000259" key="5">
    <source>
        <dbReference type="PROSITE" id="PS50850"/>
    </source>
</evidence>
<dbReference type="InterPro" id="IPR011701">
    <property type="entry name" value="MFS"/>
</dbReference>